<feature type="compositionally biased region" description="Polar residues" evidence="1">
    <location>
        <begin position="67"/>
        <end position="81"/>
    </location>
</feature>
<accession>A0ABQ0CFS3</accession>
<organism evidence="2 3">
    <name type="scientific">Epichloe bromicola</name>
    <dbReference type="NCBI Taxonomy" id="79588"/>
    <lineage>
        <taxon>Eukaryota</taxon>
        <taxon>Fungi</taxon>
        <taxon>Dikarya</taxon>
        <taxon>Ascomycota</taxon>
        <taxon>Pezizomycotina</taxon>
        <taxon>Sordariomycetes</taxon>
        <taxon>Hypocreomycetidae</taxon>
        <taxon>Hypocreales</taxon>
        <taxon>Clavicipitaceae</taxon>
        <taxon>Epichloe</taxon>
    </lineage>
</organism>
<gene>
    <name evidence="2" type="primary">g736</name>
    <name evidence="2" type="ORF">EsDP_00000736</name>
</gene>
<feature type="compositionally biased region" description="Basic residues" evidence="1">
    <location>
        <begin position="251"/>
        <end position="260"/>
    </location>
</feature>
<sequence length="366" mass="39646">MTNSINSRGTPVEVGSPANTEGTILRAQNSPGFDENTERQDVLMPELRILEVIRTIKPGKADDTMEADSSSHANEKPSATPSPRGISGHEEAEPSSSVSRRDIRGSQEIPKLEIASTPMDLEPMSKKARKRAYQKLEEETEGYLKDWIPTWISSVKKRVSSTKPSRGQDNVKSLKESKPSSKPPKAPAAPMAPIIPSDIVETWDKLPKTRVEIDSALKLKSRRSDYEDVDGSTEEAAAPTEGSPELPGKRQGLRPKRRSLLRLTQKAGRDTITGPGAADKVSATEATPFKPSRPGRPKGRTVVDGRRGVIRARRGAQAAAYGKKAEGVKGKSKAHFPTLAHSGHATKPASRGGARGRGRPRKRNAI</sequence>
<feature type="compositionally biased region" description="Basic and acidic residues" evidence="1">
    <location>
        <begin position="214"/>
        <end position="226"/>
    </location>
</feature>
<evidence type="ECO:0000313" key="2">
    <source>
        <dbReference type="EMBL" id="GAB0132295.1"/>
    </source>
</evidence>
<comment type="caution">
    <text evidence="2">The sequence shown here is derived from an EMBL/GenBank/DDBJ whole genome shotgun (WGS) entry which is preliminary data.</text>
</comment>
<name>A0ABQ0CFS3_9HYPO</name>
<feature type="compositionally biased region" description="Basic residues" evidence="1">
    <location>
        <begin position="354"/>
        <end position="366"/>
    </location>
</feature>
<evidence type="ECO:0000313" key="3">
    <source>
        <dbReference type="Proteomes" id="UP001562357"/>
    </source>
</evidence>
<feature type="compositionally biased region" description="Polar residues" evidence="1">
    <location>
        <begin position="161"/>
        <end position="171"/>
    </location>
</feature>
<feature type="region of interest" description="Disordered" evidence="1">
    <location>
        <begin position="214"/>
        <end position="366"/>
    </location>
</feature>
<proteinExistence type="predicted"/>
<feature type="compositionally biased region" description="Polar residues" evidence="1">
    <location>
        <begin position="17"/>
        <end position="31"/>
    </location>
</feature>
<reference evidence="3" key="1">
    <citation type="submission" date="2024-06" db="EMBL/GenBank/DDBJ databases">
        <title>Draft Genome Sequences of Epichloe bromicola Strains Isolated from Elymus ciliaris.</title>
        <authorList>
            <consortium name="Epichloe bromicola genome sequencing consortium"/>
            <person name="Miura A."/>
            <person name="Imano S."/>
            <person name="Ashida A."/>
            <person name="Sato I."/>
            <person name="Chiba S."/>
            <person name="Tanaka A."/>
            <person name="Camagna M."/>
            <person name="Takemoto D."/>
        </authorList>
    </citation>
    <scope>NUCLEOTIDE SEQUENCE [LARGE SCALE GENOMIC DNA]</scope>
    <source>
        <strain evidence="3">DP</strain>
    </source>
</reference>
<feature type="region of interest" description="Disordered" evidence="1">
    <location>
        <begin position="156"/>
        <end position="194"/>
    </location>
</feature>
<feature type="region of interest" description="Disordered" evidence="1">
    <location>
        <begin position="1"/>
        <end position="136"/>
    </location>
</feature>
<dbReference type="Proteomes" id="UP001562357">
    <property type="component" value="Unassembled WGS sequence"/>
</dbReference>
<dbReference type="EMBL" id="BAAFGZ010000014">
    <property type="protein sequence ID" value="GAB0132295.1"/>
    <property type="molecule type" value="Genomic_DNA"/>
</dbReference>
<keyword evidence="3" id="KW-1185">Reference proteome</keyword>
<evidence type="ECO:0000256" key="1">
    <source>
        <dbReference type="SAM" id="MobiDB-lite"/>
    </source>
</evidence>
<protein>
    <submittedName>
        <fullName evidence="2">Uncharacterized protein</fullName>
    </submittedName>
</protein>